<organism evidence="3 4">
    <name type="scientific">Phanerochaete sordida</name>
    <dbReference type="NCBI Taxonomy" id="48140"/>
    <lineage>
        <taxon>Eukaryota</taxon>
        <taxon>Fungi</taxon>
        <taxon>Dikarya</taxon>
        <taxon>Basidiomycota</taxon>
        <taxon>Agaricomycotina</taxon>
        <taxon>Agaricomycetes</taxon>
        <taxon>Polyporales</taxon>
        <taxon>Phanerochaetaceae</taxon>
        <taxon>Phanerochaete</taxon>
    </lineage>
</organism>
<dbReference type="AlphaFoldDB" id="A0A9P3G8S9"/>
<evidence type="ECO:0000256" key="1">
    <source>
        <dbReference type="SAM" id="Coils"/>
    </source>
</evidence>
<dbReference type="Gene3D" id="1.20.1280.50">
    <property type="match status" value="1"/>
</dbReference>
<comment type="caution">
    <text evidence="3">The sequence shown here is derived from an EMBL/GenBank/DDBJ whole genome shotgun (WGS) entry which is preliminary data.</text>
</comment>
<reference evidence="3 4" key="1">
    <citation type="submission" date="2021-08" db="EMBL/GenBank/DDBJ databases">
        <title>Draft Genome Sequence of Phanerochaete sordida strain YK-624.</title>
        <authorList>
            <person name="Mori T."/>
            <person name="Dohra H."/>
            <person name="Suzuki T."/>
            <person name="Kawagishi H."/>
            <person name="Hirai H."/>
        </authorList>
    </citation>
    <scope>NUCLEOTIDE SEQUENCE [LARGE SCALE GENOMIC DNA]</scope>
    <source>
        <strain evidence="3 4">YK-624</strain>
    </source>
</reference>
<proteinExistence type="predicted"/>
<feature type="region of interest" description="Disordered" evidence="2">
    <location>
        <begin position="583"/>
        <end position="623"/>
    </location>
</feature>
<feature type="coiled-coil region" evidence="1">
    <location>
        <begin position="21"/>
        <end position="48"/>
    </location>
</feature>
<dbReference type="EMBL" id="BPQB01000015">
    <property type="protein sequence ID" value="GJE90020.1"/>
    <property type="molecule type" value="Genomic_DNA"/>
</dbReference>
<protein>
    <recommendedName>
        <fullName evidence="5">F-box domain-containing protein</fullName>
    </recommendedName>
</protein>
<dbReference type="Proteomes" id="UP000703269">
    <property type="component" value="Unassembled WGS sequence"/>
</dbReference>
<keyword evidence="1" id="KW-0175">Coiled coil</keyword>
<keyword evidence="4" id="KW-1185">Reference proteome</keyword>
<gene>
    <name evidence="3" type="ORF">PsYK624_061410</name>
</gene>
<evidence type="ECO:0000256" key="2">
    <source>
        <dbReference type="SAM" id="MobiDB-lite"/>
    </source>
</evidence>
<name>A0A9P3G8S9_9APHY</name>
<dbReference type="OrthoDB" id="2754196at2759"/>
<evidence type="ECO:0000313" key="4">
    <source>
        <dbReference type="Proteomes" id="UP000703269"/>
    </source>
</evidence>
<feature type="compositionally biased region" description="Acidic residues" evidence="2">
    <location>
        <begin position="591"/>
        <end position="603"/>
    </location>
</feature>
<evidence type="ECO:0000313" key="3">
    <source>
        <dbReference type="EMBL" id="GJE90020.1"/>
    </source>
</evidence>
<sequence>MVEYPEWTLSFNTEDAVDAAVSRHRQVLQDTQRRINELLSRRNALSLTGRLPFEVLGMVFLAIVEAWVQSHYDEDFSPRYTSEPDWDWLSVTCICRHWRDVALQTPRLWTHIPLNAQNAVSYFDRSGQMPLSIFHHVGRYAEPAGLDATQLLVANMWRVKNLCAPVSSKFVEYAAAHGTLDAPILERVFLRVPVGLIKMFEYTTSDVVRRASWPRLHTFTAALTSSLLVEVAHQPALTSLTVTTPQSRLSVEAWLQLLQKTPRLQSMRLTNAVEESPLNEEGGPAPPALSVSLPSLSSLSLSESRDYSSDGQDLLLSRIAIAPDATIVYHERWATSDTAVFQALATSARGGPNGLGIPRTAVQAIDMSHDGHLHHFSFYTEDDALAFEDISLPLRDPSEGDITVTLGQHWGGVLGSLCEHYPLNELRRIRLTRGARVHADGWNALGQLPSLQVIEIVDGHTSAALCYLPEALSVRQSFPALETLILNDIHWHPDDVDGPHYGPGAMRGDQVLVALESALALRRERGTTLKNLAILLITKRLERWEECKQAINGLKKHVEQMHASYDDEEDEFGVECSECRYAGSESSASDTESDTEADTESSTEADYGFDLGLDWDEDPLDIF</sequence>
<accession>A0A9P3G8S9</accession>
<feature type="compositionally biased region" description="Acidic residues" evidence="2">
    <location>
        <begin position="613"/>
        <end position="623"/>
    </location>
</feature>
<evidence type="ECO:0008006" key="5">
    <source>
        <dbReference type="Google" id="ProtNLM"/>
    </source>
</evidence>